<keyword evidence="2" id="KW-1185">Reference proteome</keyword>
<name>A0ABQ4X4S9_9ASTR</name>
<proteinExistence type="predicted"/>
<protein>
    <submittedName>
        <fullName evidence="1">Uncharacterized protein</fullName>
    </submittedName>
</protein>
<comment type="caution">
    <text evidence="1">The sequence shown here is derived from an EMBL/GenBank/DDBJ whole genome shotgun (WGS) entry which is preliminary data.</text>
</comment>
<organism evidence="1 2">
    <name type="scientific">Tanacetum coccineum</name>
    <dbReference type="NCBI Taxonomy" id="301880"/>
    <lineage>
        <taxon>Eukaryota</taxon>
        <taxon>Viridiplantae</taxon>
        <taxon>Streptophyta</taxon>
        <taxon>Embryophyta</taxon>
        <taxon>Tracheophyta</taxon>
        <taxon>Spermatophyta</taxon>
        <taxon>Magnoliopsida</taxon>
        <taxon>eudicotyledons</taxon>
        <taxon>Gunneridae</taxon>
        <taxon>Pentapetalae</taxon>
        <taxon>asterids</taxon>
        <taxon>campanulids</taxon>
        <taxon>Asterales</taxon>
        <taxon>Asteraceae</taxon>
        <taxon>Asteroideae</taxon>
        <taxon>Anthemideae</taxon>
        <taxon>Anthemidinae</taxon>
        <taxon>Tanacetum</taxon>
    </lineage>
</organism>
<reference evidence="1" key="2">
    <citation type="submission" date="2022-01" db="EMBL/GenBank/DDBJ databases">
        <authorList>
            <person name="Yamashiro T."/>
            <person name="Shiraishi A."/>
            <person name="Satake H."/>
            <person name="Nakayama K."/>
        </authorList>
    </citation>
    <scope>NUCLEOTIDE SEQUENCE</scope>
</reference>
<reference evidence="1" key="1">
    <citation type="journal article" date="2022" name="Int. J. Mol. Sci.">
        <title>Draft Genome of Tanacetum Coccineum: Genomic Comparison of Closely Related Tanacetum-Family Plants.</title>
        <authorList>
            <person name="Yamashiro T."/>
            <person name="Shiraishi A."/>
            <person name="Nakayama K."/>
            <person name="Satake H."/>
        </authorList>
    </citation>
    <scope>NUCLEOTIDE SEQUENCE</scope>
</reference>
<dbReference type="EMBL" id="BQNB010009207">
    <property type="protein sequence ID" value="GJS60227.1"/>
    <property type="molecule type" value="Genomic_DNA"/>
</dbReference>
<evidence type="ECO:0000313" key="2">
    <source>
        <dbReference type="Proteomes" id="UP001151760"/>
    </source>
</evidence>
<dbReference type="Proteomes" id="UP001151760">
    <property type="component" value="Unassembled WGS sequence"/>
</dbReference>
<accession>A0ABQ4X4S9</accession>
<evidence type="ECO:0000313" key="1">
    <source>
        <dbReference type="EMBL" id="GJS60227.1"/>
    </source>
</evidence>
<sequence length="252" mass="28795">MATIQDLIGCYRCLWRSRRRLVIRSPGEAIPFGRPYRTHPNGPRKLLTARKRVGPFAPARRISIEDAFTSLPDHHFTLLPVHLRFFRQFILLVWMAQIRSFGTSTRDCNHLDCVTLEEEHPDIVRPYVDGVAAPAIFFVYTDYHLSPHQEIFRGDPCIHSTFCHKGTISISSSYRADRFPTSVRFRDLICIRASLERDAEVSLPGPGVDVEVSIRDTGEAWISTYDCLPLVEEGCRASWEGSRLACYRDGID</sequence>
<gene>
    <name evidence="1" type="ORF">Tco_0655011</name>
</gene>